<dbReference type="InterPro" id="IPR016132">
    <property type="entry name" value="Phyto_chromo_attachment"/>
</dbReference>
<dbReference type="Pfam" id="PF08448">
    <property type="entry name" value="PAS_4"/>
    <property type="match status" value="1"/>
</dbReference>
<dbReference type="InterPro" id="IPR013654">
    <property type="entry name" value="PAS_2"/>
</dbReference>
<dbReference type="Pfam" id="PF00360">
    <property type="entry name" value="PHY"/>
    <property type="match status" value="1"/>
</dbReference>
<dbReference type="PANTHER" id="PTHR43065">
    <property type="entry name" value="SENSOR HISTIDINE KINASE"/>
    <property type="match status" value="1"/>
</dbReference>
<dbReference type="Gene3D" id="3.30.450.40">
    <property type="match status" value="1"/>
</dbReference>
<keyword evidence="3" id="KW-0157">Chromophore</keyword>
<dbReference type="InterPro" id="IPR000700">
    <property type="entry name" value="PAS-assoc_C"/>
</dbReference>
<dbReference type="PRINTS" id="PR01033">
    <property type="entry name" value="PHYTOCHROME"/>
</dbReference>
<organism evidence="8 9">
    <name type="scientific">Rhodoplanes azumiensis</name>
    <dbReference type="NCBI Taxonomy" id="1897628"/>
    <lineage>
        <taxon>Bacteria</taxon>
        <taxon>Pseudomonadati</taxon>
        <taxon>Pseudomonadota</taxon>
        <taxon>Alphaproteobacteria</taxon>
        <taxon>Hyphomicrobiales</taxon>
        <taxon>Nitrobacteraceae</taxon>
        <taxon>Rhodoplanes</taxon>
    </lineage>
</organism>
<keyword evidence="4" id="KW-0675">Receptor</keyword>
<feature type="compositionally biased region" description="Gly residues" evidence="5">
    <location>
        <begin position="728"/>
        <end position="744"/>
    </location>
</feature>
<protein>
    <submittedName>
        <fullName evidence="8">GAF domain-containing protein</fullName>
    </submittedName>
</protein>
<evidence type="ECO:0000259" key="6">
    <source>
        <dbReference type="PROSITE" id="PS50046"/>
    </source>
</evidence>
<dbReference type="InterPro" id="IPR029016">
    <property type="entry name" value="GAF-like_dom_sf"/>
</dbReference>
<evidence type="ECO:0000313" key="9">
    <source>
        <dbReference type="Proteomes" id="UP001597314"/>
    </source>
</evidence>
<feature type="domain" description="Phytochrome chromophore attachment site" evidence="6">
    <location>
        <begin position="143"/>
        <end position="301"/>
    </location>
</feature>
<dbReference type="EMBL" id="JBHUIW010000028">
    <property type="protein sequence ID" value="MFD2184421.1"/>
    <property type="molecule type" value="Genomic_DNA"/>
</dbReference>
<evidence type="ECO:0000256" key="1">
    <source>
        <dbReference type="ARBA" id="ARBA00022543"/>
    </source>
</evidence>
<sequence>MGEPLAIPPFGQADLSNCELEQIHLAQSIQPHGALIMMRESDGVVVMASANAATFLGVPGPVLGRRVADLAPTLAEAIAPHLAEPLDTIPHAIRCRFGGASWDVLIHRPPGEGLVIELERAGAAMPLASQIEKALQGILGSPSLRTLCDEAARIYKAITGYDRVMIYRFDELGHGQVFSEQREPELESYLGNRYPASDIPQIARRLYERNRVRVLVDVAYTPVPLEPRLSPISGADLDMSLCGLRSMSPIHIQYLKNMGVGATLVASLMVGGKLWGLVACHHYVPRSVSFEVRAVCELLAEAVATRVAALESFVQAQAELSVRRLEQRMIEAIAREGDWRMALFDQSQALLTPVNATGAALLYDGQILTTGEVPGTPDLRAIGAWLDSRPRLPLYATSALGAEKPDFARLAAVASGILATPVSPSPSEYLIWFRPERVRTVTWGGDPLKPVEVGATPKDLSPRRSFAKWHQLVEGTSDAWTSADLTAARLISDTVTDVVLQFRAVSFLIAQHQLDTVRSQVRVSDQPAVIADASGHILLCNAAFNRLLPLSHGELATIDDLVPLFVDAAEVRRRMVDLARDHRTWRGEVQLAAGQDDPRQLLVRADPVFSSPGKVLGFVLLFMDLSERKAAESARSRFQENVVDRNALFSARLEPKADHIYRTLLSPVVENAQLAALEITDGLDTTRMAEMLGSVQASVYRTAEVLAHLAAHAARAEEVDAAPAPRAVGGGSVEPRRGSGGPGDSPGPAPGRGPRRPN</sequence>
<evidence type="ECO:0000313" key="8">
    <source>
        <dbReference type="EMBL" id="MFD2184421.1"/>
    </source>
</evidence>
<dbReference type="Gene3D" id="3.30.450.270">
    <property type="match status" value="1"/>
</dbReference>
<feature type="domain" description="PAC" evidence="7">
    <location>
        <begin position="585"/>
        <end position="637"/>
    </location>
</feature>
<gene>
    <name evidence="8" type="ORF">ACFSOX_19885</name>
</gene>
<dbReference type="InterPro" id="IPR003018">
    <property type="entry name" value="GAF"/>
</dbReference>
<evidence type="ECO:0000259" key="7">
    <source>
        <dbReference type="PROSITE" id="PS50113"/>
    </source>
</evidence>
<dbReference type="InterPro" id="IPR000014">
    <property type="entry name" value="PAS"/>
</dbReference>
<keyword evidence="9" id="KW-1185">Reference proteome</keyword>
<dbReference type="PROSITE" id="PS50113">
    <property type="entry name" value="PAC"/>
    <property type="match status" value="1"/>
</dbReference>
<dbReference type="InterPro" id="IPR013656">
    <property type="entry name" value="PAS_4"/>
</dbReference>
<dbReference type="PROSITE" id="PS50046">
    <property type="entry name" value="PHYTOCHROME_2"/>
    <property type="match status" value="1"/>
</dbReference>
<feature type="region of interest" description="Disordered" evidence="5">
    <location>
        <begin position="716"/>
        <end position="758"/>
    </location>
</feature>
<dbReference type="Gene3D" id="3.30.450.20">
    <property type="entry name" value="PAS domain"/>
    <property type="match status" value="2"/>
</dbReference>
<dbReference type="SUPFAM" id="SSF55785">
    <property type="entry name" value="PYP-like sensor domain (PAS domain)"/>
    <property type="match status" value="2"/>
</dbReference>
<dbReference type="RefSeq" id="WP_378479565.1">
    <property type="nucleotide sequence ID" value="NZ_JBHUIW010000028.1"/>
</dbReference>
<dbReference type="CDD" id="cd00130">
    <property type="entry name" value="PAS"/>
    <property type="match status" value="1"/>
</dbReference>
<keyword evidence="1" id="KW-0600">Photoreceptor protein</keyword>
<evidence type="ECO:0000256" key="5">
    <source>
        <dbReference type="SAM" id="MobiDB-lite"/>
    </source>
</evidence>
<dbReference type="InterPro" id="IPR001294">
    <property type="entry name" value="Phytochrome"/>
</dbReference>
<evidence type="ECO:0000256" key="2">
    <source>
        <dbReference type="ARBA" id="ARBA00022606"/>
    </source>
</evidence>
<evidence type="ECO:0000256" key="4">
    <source>
        <dbReference type="ARBA" id="ARBA00023170"/>
    </source>
</evidence>
<dbReference type="PANTHER" id="PTHR43065:SF42">
    <property type="entry name" value="TWO-COMPONENT SENSOR PPRA"/>
    <property type="match status" value="1"/>
</dbReference>
<dbReference type="InterPro" id="IPR043150">
    <property type="entry name" value="Phytochrome_PHY_sf"/>
</dbReference>
<evidence type="ECO:0000256" key="3">
    <source>
        <dbReference type="ARBA" id="ARBA00022991"/>
    </source>
</evidence>
<proteinExistence type="predicted"/>
<dbReference type="Pfam" id="PF08446">
    <property type="entry name" value="PAS_2"/>
    <property type="match status" value="1"/>
</dbReference>
<comment type="caution">
    <text evidence="8">The sequence shown here is derived from an EMBL/GenBank/DDBJ whole genome shotgun (WGS) entry which is preliminary data.</text>
</comment>
<dbReference type="Pfam" id="PF01590">
    <property type="entry name" value="GAF"/>
    <property type="match status" value="1"/>
</dbReference>
<name>A0ABW5AQG5_9BRAD</name>
<dbReference type="Proteomes" id="UP001597314">
    <property type="component" value="Unassembled WGS sequence"/>
</dbReference>
<dbReference type="InterPro" id="IPR035965">
    <property type="entry name" value="PAS-like_dom_sf"/>
</dbReference>
<dbReference type="InterPro" id="IPR013515">
    <property type="entry name" value="Phytochrome_cen-reg"/>
</dbReference>
<keyword evidence="2" id="KW-0716">Sensory transduction</keyword>
<accession>A0ABW5AQG5</accession>
<dbReference type="SMART" id="SM00065">
    <property type="entry name" value="GAF"/>
    <property type="match status" value="1"/>
</dbReference>
<reference evidence="9" key="1">
    <citation type="journal article" date="2019" name="Int. J. Syst. Evol. Microbiol.">
        <title>The Global Catalogue of Microorganisms (GCM) 10K type strain sequencing project: providing services to taxonomists for standard genome sequencing and annotation.</title>
        <authorList>
            <consortium name="The Broad Institute Genomics Platform"/>
            <consortium name="The Broad Institute Genome Sequencing Center for Infectious Disease"/>
            <person name="Wu L."/>
            <person name="Ma J."/>
        </authorList>
    </citation>
    <scope>NUCLEOTIDE SEQUENCE [LARGE SCALE GENOMIC DNA]</scope>
    <source>
        <strain evidence="9">CGMCC 1.6774</strain>
    </source>
</reference>
<dbReference type="SUPFAM" id="SSF55781">
    <property type="entry name" value="GAF domain-like"/>
    <property type="match status" value="2"/>
</dbReference>